<dbReference type="CDD" id="cd03442">
    <property type="entry name" value="BFIT_BACH"/>
    <property type="match status" value="2"/>
</dbReference>
<reference evidence="4 5" key="1">
    <citation type="journal article" date="2019" name="Sci. Rep.">
        <title>Comparative genomics of chytrid fungi reveal insights into the obligate biotrophic and pathogenic lifestyle of Synchytrium endobioticum.</title>
        <authorList>
            <person name="van de Vossenberg B.T.L.H."/>
            <person name="Warris S."/>
            <person name="Nguyen H.D.T."/>
            <person name="van Gent-Pelzer M.P.E."/>
            <person name="Joly D.L."/>
            <person name="van de Geest H.C."/>
            <person name="Bonants P.J.M."/>
            <person name="Smith D.S."/>
            <person name="Levesque C.A."/>
            <person name="van der Lee T.A.J."/>
        </authorList>
    </citation>
    <scope>NUCLEOTIDE SEQUENCE [LARGE SCALE GENOMIC DNA]</scope>
    <source>
        <strain evidence="4 5">JEL517</strain>
    </source>
</reference>
<accession>A0A507BRX9</accession>
<dbReference type="Pfam" id="PF03061">
    <property type="entry name" value="4HBT"/>
    <property type="match status" value="2"/>
</dbReference>
<sequence>MILSVCIRTLSRVERMLVGSPNTGTKLLKASRSSLSTLPTTEPRTASSSRTVICQIVSPTFCDSRGVAYGGAVMSLIDITAGVASKKHSGLNVVTASVDSVAFAEPLREGEIVNVRASVNRAWNTSMEVGVRVEAEDPKTGDKKFCCHAYLTFVGLKALGQPSAVPAVMAETENEKRRYNEADQRRTERNERRRRLPPITAIGTRRNGFMDTPQVSRSKKSGKQNGLPAKPASESYSETVQIVFPGDANSSNVLFGGNMIRYMESIAAIAAGRHTQSDVVTASIDSLNFIRSAQIGDVITLRAVVSAAFTHSVEVYVTCEAPSGITNDGYMTLVAVDSSGELVRVPPLSTDTDEEKVREAGASERRMTRLKHRASLRI</sequence>
<dbReference type="InterPro" id="IPR029069">
    <property type="entry name" value="HotDog_dom_sf"/>
</dbReference>
<keyword evidence="5" id="KW-1185">Reference proteome</keyword>
<dbReference type="InterPro" id="IPR040170">
    <property type="entry name" value="Cytosol_ACT"/>
</dbReference>
<dbReference type="STRING" id="1806994.A0A507BRX9"/>
<dbReference type="InterPro" id="IPR033120">
    <property type="entry name" value="HOTDOG_ACOT"/>
</dbReference>
<organism evidence="4 5">
    <name type="scientific">Synchytrium microbalum</name>
    <dbReference type="NCBI Taxonomy" id="1806994"/>
    <lineage>
        <taxon>Eukaryota</taxon>
        <taxon>Fungi</taxon>
        <taxon>Fungi incertae sedis</taxon>
        <taxon>Chytridiomycota</taxon>
        <taxon>Chytridiomycota incertae sedis</taxon>
        <taxon>Chytridiomycetes</taxon>
        <taxon>Synchytriales</taxon>
        <taxon>Synchytriaceae</taxon>
        <taxon>Synchytrium</taxon>
    </lineage>
</organism>
<gene>
    <name evidence="4" type="ORF">SmJEL517_g04441</name>
</gene>
<feature type="domain" description="HotDog ACOT-type" evidence="3">
    <location>
        <begin position="47"/>
        <end position="159"/>
    </location>
</feature>
<dbReference type="GO" id="GO:0006637">
    <property type="term" value="P:acyl-CoA metabolic process"/>
    <property type="evidence" value="ECO:0007669"/>
    <property type="project" value="TreeGrafter"/>
</dbReference>
<dbReference type="PANTHER" id="PTHR11049:SF16">
    <property type="entry name" value="PROTEIN VDLD"/>
    <property type="match status" value="1"/>
</dbReference>
<keyword evidence="1" id="KW-0378">Hydrolase</keyword>
<evidence type="ECO:0000256" key="2">
    <source>
        <dbReference type="SAM" id="MobiDB-lite"/>
    </source>
</evidence>
<dbReference type="GO" id="GO:0005829">
    <property type="term" value="C:cytosol"/>
    <property type="evidence" value="ECO:0007669"/>
    <property type="project" value="TreeGrafter"/>
</dbReference>
<feature type="domain" description="HotDog ACOT-type" evidence="3">
    <location>
        <begin position="233"/>
        <end position="339"/>
    </location>
</feature>
<evidence type="ECO:0000256" key="1">
    <source>
        <dbReference type="ARBA" id="ARBA00022801"/>
    </source>
</evidence>
<feature type="compositionally biased region" description="Basic and acidic residues" evidence="2">
    <location>
        <begin position="173"/>
        <end position="191"/>
    </location>
</feature>
<name>A0A507BRX9_9FUNG</name>
<dbReference type="EMBL" id="QEAO01000030">
    <property type="protein sequence ID" value="TPX32410.1"/>
    <property type="molecule type" value="Genomic_DNA"/>
</dbReference>
<dbReference type="OrthoDB" id="3184331at2759"/>
<evidence type="ECO:0000259" key="3">
    <source>
        <dbReference type="PROSITE" id="PS51770"/>
    </source>
</evidence>
<dbReference type="PANTHER" id="PTHR11049">
    <property type="entry name" value="ACYL COENZYME A THIOESTER HYDROLASE"/>
    <property type="match status" value="1"/>
</dbReference>
<dbReference type="AlphaFoldDB" id="A0A507BRX9"/>
<evidence type="ECO:0000313" key="5">
    <source>
        <dbReference type="Proteomes" id="UP000319731"/>
    </source>
</evidence>
<dbReference type="Proteomes" id="UP000319731">
    <property type="component" value="Unassembled WGS sequence"/>
</dbReference>
<comment type="caution">
    <text evidence="4">The sequence shown here is derived from an EMBL/GenBank/DDBJ whole genome shotgun (WGS) entry which is preliminary data.</text>
</comment>
<dbReference type="InterPro" id="IPR006683">
    <property type="entry name" value="Thioestr_dom"/>
</dbReference>
<dbReference type="SUPFAM" id="SSF54637">
    <property type="entry name" value="Thioesterase/thiol ester dehydrase-isomerase"/>
    <property type="match status" value="2"/>
</dbReference>
<feature type="region of interest" description="Disordered" evidence="2">
    <location>
        <begin position="169"/>
        <end position="233"/>
    </location>
</feature>
<dbReference type="GeneID" id="42005666"/>
<dbReference type="PROSITE" id="PS51770">
    <property type="entry name" value="HOTDOG_ACOT"/>
    <property type="match status" value="2"/>
</dbReference>
<evidence type="ECO:0000313" key="4">
    <source>
        <dbReference type="EMBL" id="TPX32410.1"/>
    </source>
</evidence>
<dbReference type="Gene3D" id="3.10.129.10">
    <property type="entry name" value="Hotdog Thioesterase"/>
    <property type="match status" value="2"/>
</dbReference>
<proteinExistence type="predicted"/>
<dbReference type="GO" id="GO:0052816">
    <property type="term" value="F:long-chain fatty acyl-CoA hydrolase activity"/>
    <property type="evidence" value="ECO:0007669"/>
    <property type="project" value="TreeGrafter"/>
</dbReference>
<dbReference type="RefSeq" id="XP_031023618.1">
    <property type="nucleotide sequence ID" value="XM_031170369.1"/>
</dbReference>
<protein>
    <recommendedName>
        <fullName evidence="3">HotDog ACOT-type domain-containing protein</fullName>
    </recommendedName>
</protein>